<feature type="domain" description="Carbamoyl phosphate synthase ATP-binding" evidence="2">
    <location>
        <begin position="2"/>
        <end position="80"/>
    </location>
</feature>
<accession>A0AAD3N375</accession>
<dbReference type="InterPro" id="IPR050856">
    <property type="entry name" value="Biotin_carboxylase_complex"/>
</dbReference>
<dbReference type="GO" id="GO:0005524">
    <property type="term" value="F:ATP binding"/>
    <property type="evidence" value="ECO:0007669"/>
    <property type="project" value="InterPro"/>
</dbReference>
<dbReference type="PANTHER" id="PTHR18866">
    <property type="entry name" value="CARBOXYLASE:PYRUVATE/ACETYL-COA/PROPIONYL-COA CARBOXYLASE"/>
    <property type="match status" value="1"/>
</dbReference>
<dbReference type="Gene3D" id="3.30.470.20">
    <property type="entry name" value="ATP-grasp fold, B domain"/>
    <property type="match status" value="1"/>
</dbReference>
<comment type="caution">
    <text evidence="3">The sequence shown here is derived from an EMBL/GenBank/DDBJ whole genome shotgun (WGS) entry which is preliminary data.</text>
</comment>
<dbReference type="EMBL" id="BRZM01000077">
    <property type="protein sequence ID" value="GLD65215.1"/>
    <property type="molecule type" value="Genomic_DNA"/>
</dbReference>
<dbReference type="InterPro" id="IPR005479">
    <property type="entry name" value="CPAse_ATP-bd"/>
</dbReference>
<evidence type="ECO:0000313" key="4">
    <source>
        <dbReference type="Proteomes" id="UP001279410"/>
    </source>
</evidence>
<protein>
    <submittedName>
        <fullName evidence="3">Propionyl-CoA carboxylase alpha chain, mitochondrial isoform X1</fullName>
    </submittedName>
</protein>
<organism evidence="3 4">
    <name type="scientific">Lates japonicus</name>
    <name type="common">Japanese lates</name>
    <dbReference type="NCBI Taxonomy" id="270547"/>
    <lineage>
        <taxon>Eukaryota</taxon>
        <taxon>Metazoa</taxon>
        <taxon>Chordata</taxon>
        <taxon>Craniata</taxon>
        <taxon>Vertebrata</taxon>
        <taxon>Euteleostomi</taxon>
        <taxon>Actinopterygii</taxon>
        <taxon>Neopterygii</taxon>
        <taxon>Teleostei</taxon>
        <taxon>Neoteleostei</taxon>
        <taxon>Acanthomorphata</taxon>
        <taxon>Carangaria</taxon>
        <taxon>Carangaria incertae sedis</taxon>
        <taxon>Centropomidae</taxon>
        <taxon>Lates</taxon>
    </lineage>
</organism>
<evidence type="ECO:0000259" key="2">
    <source>
        <dbReference type="Pfam" id="PF02786"/>
    </source>
</evidence>
<dbReference type="AlphaFoldDB" id="A0AAD3N375"/>
<dbReference type="GO" id="GO:0004658">
    <property type="term" value="F:propionyl-CoA carboxylase activity"/>
    <property type="evidence" value="ECO:0007669"/>
    <property type="project" value="TreeGrafter"/>
</dbReference>
<evidence type="ECO:0000313" key="3">
    <source>
        <dbReference type="EMBL" id="GLD65215.1"/>
    </source>
</evidence>
<name>A0AAD3N375_LATJO</name>
<proteinExistence type="predicted"/>
<dbReference type="SUPFAM" id="SSF56059">
    <property type="entry name" value="Glutathione synthetase ATP-binding domain-like"/>
    <property type="match status" value="1"/>
</dbReference>
<evidence type="ECO:0000256" key="1">
    <source>
        <dbReference type="ARBA" id="ARBA00023267"/>
    </source>
</evidence>
<reference evidence="3" key="1">
    <citation type="submission" date="2022-08" db="EMBL/GenBank/DDBJ databases">
        <title>Genome sequencing of akame (Lates japonicus).</title>
        <authorList>
            <person name="Hashiguchi Y."/>
            <person name="Takahashi H."/>
        </authorList>
    </citation>
    <scope>NUCLEOTIDE SEQUENCE</scope>
    <source>
        <strain evidence="3">Kochi</strain>
    </source>
</reference>
<dbReference type="Pfam" id="PF02786">
    <property type="entry name" value="CPSase_L_D2"/>
    <property type="match status" value="1"/>
</dbReference>
<dbReference type="PANTHER" id="PTHR18866:SF33">
    <property type="entry name" value="METHYLCROTONOYL-COA CARBOXYLASE SUBUNIT ALPHA, MITOCHONDRIAL-RELATED"/>
    <property type="match status" value="1"/>
</dbReference>
<dbReference type="Proteomes" id="UP001279410">
    <property type="component" value="Unassembled WGS sequence"/>
</dbReference>
<keyword evidence="1" id="KW-0092">Biotin</keyword>
<sequence>MRECSIQRRNQKVVEEAPSTFLDPVTRASDGVISSTVGQSCAVPLLALWNSQDSKKNFYFLEMNMPLQVDHPIQSALLGLTCGADDKWVAI</sequence>
<gene>
    <name evidence="3" type="ORF">AKAME5_001669800</name>
</gene>
<keyword evidence="4" id="KW-1185">Reference proteome</keyword>
<dbReference type="GO" id="GO:0005739">
    <property type="term" value="C:mitochondrion"/>
    <property type="evidence" value="ECO:0007669"/>
    <property type="project" value="TreeGrafter"/>
</dbReference>